<keyword evidence="3" id="KW-1185">Reference proteome</keyword>
<keyword evidence="1" id="KW-1133">Transmembrane helix</keyword>
<keyword evidence="1" id="KW-0812">Transmembrane</keyword>
<reference evidence="2 3" key="1">
    <citation type="submission" date="2019-03" db="EMBL/GenBank/DDBJ databases">
        <title>Genomic Encyclopedia of Type Strains, Phase IV (KMG-IV): sequencing the most valuable type-strain genomes for metagenomic binning, comparative biology and taxonomic classification.</title>
        <authorList>
            <person name="Goeker M."/>
        </authorList>
    </citation>
    <scope>NUCLEOTIDE SEQUENCE [LARGE SCALE GENOMIC DNA]</scope>
    <source>
        <strain evidence="2 3">DSM 45934</strain>
    </source>
</reference>
<dbReference type="Proteomes" id="UP000295680">
    <property type="component" value="Unassembled WGS sequence"/>
</dbReference>
<protein>
    <submittedName>
        <fullName evidence="2">Uncharacterized protein</fullName>
    </submittedName>
</protein>
<gene>
    <name evidence="2" type="ORF">EV192_11083</name>
</gene>
<accession>A0A4R2J5B5</accession>
<dbReference type="EMBL" id="SLWS01000010">
    <property type="protein sequence ID" value="TCO53494.1"/>
    <property type="molecule type" value="Genomic_DNA"/>
</dbReference>
<sequence>MTNPQIFALWAGLGLVVTIALVVAARRVEKARGWLVIVGLVMLAGEEPMLTWFWALIGPGGDKDGMSGLITTAAQTHVMDTAILGFGLYVFMGWIAMTAFLRGERWAAKVLAAGWFLTAATLLATSLTLYPRGLFGPGYGWDSLAVGLLAWGCALWLTPARQFVRSGR</sequence>
<feature type="transmembrane region" description="Helical" evidence="1">
    <location>
        <begin position="34"/>
        <end position="57"/>
    </location>
</feature>
<proteinExistence type="predicted"/>
<keyword evidence="1" id="KW-0472">Membrane</keyword>
<evidence type="ECO:0000313" key="3">
    <source>
        <dbReference type="Proteomes" id="UP000295680"/>
    </source>
</evidence>
<evidence type="ECO:0000256" key="1">
    <source>
        <dbReference type="SAM" id="Phobius"/>
    </source>
</evidence>
<feature type="transmembrane region" description="Helical" evidence="1">
    <location>
        <begin position="113"/>
        <end position="133"/>
    </location>
</feature>
<evidence type="ECO:0000313" key="2">
    <source>
        <dbReference type="EMBL" id="TCO53494.1"/>
    </source>
</evidence>
<feature type="transmembrane region" description="Helical" evidence="1">
    <location>
        <begin position="77"/>
        <end position="101"/>
    </location>
</feature>
<feature type="transmembrane region" description="Helical" evidence="1">
    <location>
        <begin position="139"/>
        <end position="158"/>
    </location>
</feature>
<feature type="transmembrane region" description="Helical" evidence="1">
    <location>
        <begin position="6"/>
        <end position="25"/>
    </location>
</feature>
<name>A0A4R2J5B5_9PSEU</name>
<comment type="caution">
    <text evidence="2">The sequence shown here is derived from an EMBL/GenBank/DDBJ whole genome shotgun (WGS) entry which is preliminary data.</text>
</comment>
<dbReference type="AlphaFoldDB" id="A0A4R2J5B5"/>
<dbReference type="RefSeq" id="WP_132123474.1">
    <property type="nucleotide sequence ID" value="NZ_SLWS01000010.1"/>
</dbReference>
<organism evidence="2 3">
    <name type="scientific">Actinocrispum wychmicini</name>
    <dbReference type="NCBI Taxonomy" id="1213861"/>
    <lineage>
        <taxon>Bacteria</taxon>
        <taxon>Bacillati</taxon>
        <taxon>Actinomycetota</taxon>
        <taxon>Actinomycetes</taxon>
        <taxon>Pseudonocardiales</taxon>
        <taxon>Pseudonocardiaceae</taxon>
        <taxon>Actinocrispum</taxon>
    </lineage>
</organism>